<dbReference type="Bgee" id="ENSACLG00000027456">
    <property type="expression patterns" value="Expressed in spleen and 8 other cell types or tissues"/>
</dbReference>
<dbReference type="InterPro" id="IPR000152">
    <property type="entry name" value="EGF-type_Asp/Asn_hydroxyl_site"/>
</dbReference>
<keyword evidence="2" id="KW-0732">Signal</keyword>
<dbReference type="GeneTree" id="ENSGT00940000160015"/>
<keyword evidence="3" id="KW-0677">Repeat</keyword>
<dbReference type="InterPro" id="IPR052235">
    <property type="entry name" value="Nephronectin_domain"/>
</dbReference>
<feature type="compositionally biased region" description="Pro residues" evidence="6">
    <location>
        <begin position="290"/>
        <end position="299"/>
    </location>
</feature>
<dbReference type="PROSITE" id="PS01187">
    <property type="entry name" value="EGF_CA"/>
    <property type="match status" value="1"/>
</dbReference>
<evidence type="ECO:0000256" key="3">
    <source>
        <dbReference type="ARBA" id="ARBA00022737"/>
    </source>
</evidence>
<feature type="compositionally biased region" description="Low complexity" evidence="6">
    <location>
        <begin position="300"/>
        <end position="310"/>
    </location>
</feature>
<sequence>IFSVRRLWIQSTPFPPSPLLHPPLLFPPTGTEKSPRDPARERGKEEDDVPNTAPFLLPLHPSCDGHSPVLRSPREKGVRQRPPSQCCHYDRVVRPASAQALPHPVSGASPLQHIQVRQTLSALHTLNQHKDTTTKSDIYSFLGEKNQPNCTDYVLGGIPTGEQSSFSFAFLPRLLPGLEEILLSQLQPSCVRTTLFEWRYLFKTQPVCLSIRLDGTPVPNRYMCSYHLPAKPLSGVCVYIHSGLSCLSDVDECSERQRCAQQCVNTAGSYRCACREGFALAGDGRSCQSLPPPSPPPATPTSSSQSSQATVGVSHHTDADGKFGLVENVTEEVQSLRNRVELLEKKLQLVLTPFSSFFPLSLDEGMSEKTTLLSHSFQQLDRIDSLSEQIGFLEERLGTCSCQEN</sequence>
<keyword evidence="4 5" id="KW-1015">Disulfide bond</keyword>
<dbReference type="GO" id="GO:0005509">
    <property type="term" value="F:calcium ion binding"/>
    <property type="evidence" value="ECO:0007669"/>
    <property type="project" value="InterPro"/>
</dbReference>
<keyword evidence="1 5" id="KW-0245">EGF-like domain</keyword>
<evidence type="ECO:0000256" key="1">
    <source>
        <dbReference type="ARBA" id="ARBA00022536"/>
    </source>
</evidence>
<dbReference type="Proteomes" id="UP000265100">
    <property type="component" value="Chromosome 7"/>
</dbReference>
<dbReference type="InterPro" id="IPR049883">
    <property type="entry name" value="NOTCH1_EGF-like"/>
</dbReference>
<dbReference type="InterPro" id="IPR000742">
    <property type="entry name" value="EGF"/>
</dbReference>
<feature type="compositionally biased region" description="Basic and acidic residues" evidence="6">
    <location>
        <begin position="33"/>
        <end position="45"/>
    </location>
</feature>
<keyword evidence="9" id="KW-1185">Reference proteome</keyword>
<dbReference type="Ensembl" id="ENSACLT00000041738.2">
    <property type="protein sequence ID" value="ENSACLP00000040781.2"/>
    <property type="gene ID" value="ENSACLG00000027456.2"/>
</dbReference>
<dbReference type="CDD" id="cd00054">
    <property type="entry name" value="EGF_CA"/>
    <property type="match status" value="1"/>
</dbReference>
<dbReference type="Gene3D" id="2.10.25.10">
    <property type="entry name" value="Laminin"/>
    <property type="match status" value="1"/>
</dbReference>
<evidence type="ECO:0000256" key="6">
    <source>
        <dbReference type="SAM" id="MobiDB-lite"/>
    </source>
</evidence>
<reference evidence="8 9" key="1">
    <citation type="submission" date="2018-05" db="EMBL/GenBank/DDBJ databases">
        <authorList>
            <person name="Datahose"/>
        </authorList>
    </citation>
    <scope>NUCLEOTIDE SEQUENCE</scope>
</reference>
<organism evidence="8 9">
    <name type="scientific">Astatotilapia calliptera</name>
    <name type="common">Eastern happy</name>
    <name type="synonym">Chromis callipterus</name>
    <dbReference type="NCBI Taxonomy" id="8154"/>
    <lineage>
        <taxon>Eukaryota</taxon>
        <taxon>Metazoa</taxon>
        <taxon>Chordata</taxon>
        <taxon>Craniata</taxon>
        <taxon>Vertebrata</taxon>
        <taxon>Euteleostomi</taxon>
        <taxon>Actinopterygii</taxon>
        <taxon>Neopterygii</taxon>
        <taxon>Teleostei</taxon>
        <taxon>Neoteleostei</taxon>
        <taxon>Acanthomorphata</taxon>
        <taxon>Ovalentaria</taxon>
        <taxon>Cichlomorphae</taxon>
        <taxon>Cichliformes</taxon>
        <taxon>Cichlidae</taxon>
        <taxon>African cichlids</taxon>
        <taxon>Pseudocrenilabrinae</taxon>
        <taxon>Haplochromini</taxon>
        <taxon>Astatotilapia</taxon>
    </lineage>
</organism>
<comment type="caution">
    <text evidence="5">Lacks conserved residue(s) required for the propagation of feature annotation.</text>
</comment>
<dbReference type="SMART" id="SM00179">
    <property type="entry name" value="EGF_CA"/>
    <property type="match status" value="1"/>
</dbReference>
<reference evidence="8" key="4">
    <citation type="submission" date="2025-09" db="UniProtKB">
        <authorList>
            <consortium name="Ensembl"/>
        </authorList>
    </citation>
    <scope>IDENTIFICATION</scope>
</reference>
<evidence type="ECO:0000259" key="7">
    <source>
        <dbReference type="PROSITE" id="PS50026"/>
    </source>
</evidence>
<dbReference type="PROSITE" id="PS00010">
    <property type="entry name" value="ASX_HYDROXYL"/>
    <property type="match status" value="1"/>
</dbReference>
<feature type="disulfide bond" evidence="5">
    <location>
        <begin position="253"/>
        <end position="263"/>
    </location>
</feature>
<evidence type="ECO:0000256" key="4">
    <source>
        <dbReference type="ARBA" id="ARBA00023157"/>
    </source>
</evidence>
<feature type="region of interest" description="Disordered" evidence="6">
    <location>
        <begin position="64"/>
        <end position="83"/>
    </location>
</feature>
<dbReference type="STRING" id="8154.ENSACLP00000040781"/>
<dbReference type="Pfam" id="PF07645">
    <property type="entry name" value="EGF_CA"/>
    <property type="match status" value="1"/>
</dbReference>
<evidence type="ECO:0000256" key="5">
    <source>
        <dbReference type="PROSITE-ProRule" id="PRU00076"/>
    </source>
</evidence>
<feature type="domain" description="EGF-like" evidence="7">
    <location>
        <begin position="249"/>
        <end position="288"/>
    </location>
</feature>
<reference evidence="8" key="3">
    <citation type="submission" date="2025-08" db="UniProtKB">
        <authorList>
            <consortium name="Ensembl"/>
        </authorList>
    </citation>
    <scope>IDENTIFICATION</scope>
</reference>
<reference evidence="9" key="2">
    <citation type="submission" date="2023-03" db="EMBL/GenBank/DDBJ databases">
        <authorList>
            <consortium name="Wellcome Sanger Institute Data Sharing"/>
        </authorList>
    </citation>
    <scope>NUCLEOTIDE SEQUENCE [LARGE SCALE GENOMIC DNA]</scope>
</reference>
<dbReference type="InterPro" id="IPR018097">
    <property type="entry name" value="EGF_Ca-bd_CS"/>
</dbReference>
<evidence type="ECO:0000313" key="9">
    <source>
        <dbReference type="Proteomes" id="UP000265100"/>
    </source>
</evidence>
<dbReference type="PROSITE" id="PS50026">
    <property type="entry name" value="EGF_3"/>
    <property type="match status" value="1"/>
</dbReference>
<dbReference type="SMART" id="SM00181">
    <property type="entry name" value="EGF"/>
    <property type="match status" value="1"/>
</dbReference>
<dbReference type="FunFam" id="2.10.25.10:FF:000010">
    <property type="entry name" value="Pro-epidermal growth factor"/>
    <property type="match status" value="1"/>
</dbReference>
<dbReference type="SUPFAM" id="SSF57196">
    <property type="entry name" value="EGF/Laminin"/>
    <property type="match status" value="1"/>
</dbReference>
<evidence type="ECO:0000256" key="2">
    <source>
        <dbReference type="ARBA" id="ARBA00022729"/>
    </source>
</evidence>
<dbReference type="PANTHER" id="PTHR24050">
    <property type="entry name" value="PA14 DOMAIN-CONTAINING PROTEIN"/>
    <property type="match status" value="1"/>
</dbReference>
<dbReference type="AlphaFoldDB" id="A0A3P8RII9"/>
<proteinExistence type="predicted"/>
<evidence type="ECO:0000313" key="8">
    <source>
        <dbReference type="Ensembl" id="ENSACLP00000040781.2"/>
    </source>
</evidence>
<dbReference type="PANTHER" id="PTHR24050:SF28">
    <property type="entry name" value="UROMODULIN-LIKE"/>
    <property type="match status" value="1"/>
</dbReference>
<feature type="region of interest" description="Disordered" evidence="6">
    <location>
        <begin position="285"/>
        <end position="319"/>
    </location>
</feature>
<accession>A0A3P8RII9</accession>
<name>A0A3P8RII9_ASTCA</name>
<dbReference type="InterPro" id="IPR001881">
    <property type="entry name" value="EGF-like_Ca-bd_dom"/>
</dbReference>
<dbReference type="PROSITE" id="PS01186">
    <property type="entry name" value="EGF_2"/>
    <property type="match status" value="1"/>
</dbReference>
<feature type="region of interest" description="Disordered" evidence="6">
    <location>
        <begin position="19"/>
        <end position="53"/>
    </location>
</feature>
<protein>
    <recommendedName>
        <fullName evidence="7">EGF-like domain-containing protein</fullName>
    </recommendedName>
</protein>